<proteinExistence type="predicted"/>
<name>A0A420ZDY4_UNCK3</name>
<feature type="transmembrane region" description="Helical" evidence="1">
    <location>
        <begin position="7"/>
        <end position="28"/>
    </location>
</feature>
<reference evidence="2 3" key="1">
    <citation type="submission" date="2018-06" db="EMBL/GenBank/DDBJ databases">
        <title>Extensive metabolic versatility and redundancy in microbially diverse, dynamic hydrothermal sediments.</title>
        <authorList>
            <person name="Dombrowski N."/>
            <person name="Teske A."/>
            <person name="Baker B.J."/>
        </authorList>
    </citation>
    <scope>NUCLEOTIDE SEQUENCE [LARGE SCALE GENOMIC DNA]</scope>
    <source>
        <strain evidence="2">B79_G16</strain>
    </source>
</reference>
<evidence type="ECO:0000313" key="3">
    <source>
        <dbReference type="Proteomes" id="UP000281261"/>
    </source>
</evidence>
<gene>
    <name evidence="2" type="ORF">DRH29_00465</name>
</gene>
<keyword evidence="1" id="KW-0472">Membrane</keyword>
<feature type="transmembrane region" description="Helical" evidence="1">
    <location>
        <begin position="72"/>
        <end position="93"/>
    </location>
</feature>
<keyword evidence="1" id="KW-1133">Transmembrane helix</keyword>
<evidence type="ECO:0008006" key="4">
    <source>
        <dbReference type="Google" id="ProtNLM"/>
    </source>
</evidence>
<dbReference type="AlphaFoldDB" id="A0A420ZDY4"/>
<evidence type="ECO:0000256" key="1">
    <source>
        <dbReference type="SAM" id="Phobius"/>
    </source>
</evidence>
<feature type="transmembrane region" description="Helical" evidence="1">
    <location>
        <begin position="34"/>
        <end position="60"/>
    </location>
</feature>
<dbReference type="EMBL" id="QMNG01000001">
    <property type="protein sequence ID" value="RLC37875.1"/>
    <property type="molecule type" value="Genomic_DNA"/>
</dbReference>
<evidence type="ECO:0000313" key="2">
    <source>
        <dbReference type="EMBL" id="RLC37875.1"/>
    </source>
</evidence>
<organism evidence="2 3">
    <name type="scientific">candidate division Kazan bacterium</name>
    <dbReference type="NCBI Taxonomy" id="2202143"/>
    <lineage>
        <taxon>Bacteria</taxon>
        <taxon>Bacteria division Kazan-3B-28</taxon>
    </lineage>
</organism>
<dbReference type="Proteomes" id="UP000281261">
    <property type="component" value="Unassembled WGS sequence"/>
</dbReference>
<protein>
    <recommendedName>
        <fullName evidence="4">Major facilitator superfamily (MFS) profile domain-containing protein</fullName>
    </recommendedName>
</protein>
<sequence>MPVKGYLIGTSIATLLTLVAFLLVLFYFDPTTAGLVGVILFFISLGATLMGLITLLLYLFVRRKFLENPIKAYTISLRGGILLGAILISAGILKSLGALNWWNTAMIILVALVLEIYFRVK</sequence>
<accession>A0A420ZDY4</accession>
<keyword evidence="1" id="KW-0812">Transmembrane</keyword>
<feature type="transmembrane region" description="Helical" evidence="1">
    <location>
        <begin position="99"/>
        <end position="118"/>
    </location>
</feature>
<comment type="caution">
    <text evidence="2">The sequence shown here is derived from an EMBL/GenBank/DDBJ whole genome shotgun (WGS) entry which is preliminary data.</text>
</comment>